<keyword evidence="4" id="KW-1134">Transmembrane beta strand</keyword>
<feature type="signal peptide" evidence="11">
    <location>
        <begin position="1"/>
        <end position="20"/>
    </location>
</feature>
<proteinExistence type="predicted"/>
<evidence type="ECO:0000259" key="12">
    <source>
        <dbReference type="Pfam" id="PF13609"/>
    </source>
</evidence>
<evidence type="ECO:0000256" key="4">
    <source>
        <dbReference type="ARBA" id="ARBA00022452"/>
    </source>
</evidence>
<evidence type="ECO:0000256" key="2">
    <source>
        <dbReference type="ARBA" id="ARBA00011233"/>
    </source>
</evidence>
<protein>
    <submittedName>
        <fullName evidence="13">Gram-negative porin family protein</fullName>
    </submittedName>
</protein>
<dbReference type="PANTHER" id="PTHR34501">
    <property type="entry name" value="PROTEIN YDDL-RELATED"/>
    <property type="match status" value="1"/>
</dbReference>
<reference evidence="13 14" key="1">
    <citation type="submission" date="2015-11" db="EMBL/GenBank/DDBJ databases">
        <title>Exploring the genomic traits of fungus-feeding bacterial genus Collimonas.</title>
        <authorList>
            <person name="Song C."/>
            <person name="Schmidt R."/>
            <person name="de Jager V."/>
            <person name="Krzyzanowska D."/>
            <person name="Jongedijk E."/>
            <person name="Cankar K."/>
            <person name="Beekwilder J."/>
            <person name="van Veen A."/>
            <person name="de Boer W."/>
            <person name="van Veen J.A."/>
            <person name="Garbeva P."/>
        </authorList>
    </citation>
    <scope>NUCLEOTIDE SEQUENCE [LARGE SCALE GENOMIC DNA]</scope>
    <source>
        <strain evidence="13 14">Ter6</strain>
    </source>
</reference>
<evidence type="ECO:0000256" key="6">
    <source>
        <dbReference type="ARBA" id="ARBA00022729"/>
    </source>
</evidence>
<name>A0A127PCZ6_9BURK</name>
<keyword evidence="9" id="KW-0472">Membrane</keyword>
<evidence type="ECO:0000256" key="7">
    <source>
        <dbReference type="ARBA" id="ARBA00023065"/>
    </source>
</evidence>
<dbReference type="AlphaFoldDB" id="A0A127PCZ6"/>
<keyword evidence="6 11" id="KW-0732">Signal</keyword>
<dbReference type="GO" id="GO:0009279">
    <property type="term" value="C:cell outer membrane"/>
    <property type="evidence" value="ECO:0007669"/>
    <property type="project" value="UniProtKB-SubCell"/>
</dbReference>
<evidence type="ECO:0000256" key="9">
    <source>
        <dbReference type="ARBA" id="ARBA00023136"/>
    </source>
</evidence>
<gene>
    <name evidence="13" type="ORF">CFter6_3024</name>
</gene>
<feature type="domain" description="Porin" evidence="12">
    <location>
        <begin position="8"/>
        <end position="321"/>
    </location>
</feature>
<sequence>MKKKSCMAAMAALLAGSAFAQTGVTLFGVIDSGIEMVNNVPDADGNPSRRIHHNSGNLWGSRWGLEGSEDLGGGLRAIYRLESGFDSDTGASGQNGRLFGRRAYVGLAGESGSVTVGRHYNILFDVIYPFDPTGMASYSTLTHDPAFAERADNSIKYSGKFRDVTVTGLYSFGYDSTIKEGGEMAGAPKVGRELGAGLQYTPGALGIGLVFDQRHGTSYASRSQVEKRLAAGLSYSAGPLTTYLGYRWLDSDVENISGASNLYWGGLKYQATPAISLAGMMAYTDTKGSAADPVTITLLGTYDLSKRSSLYLLASYARNRGGSNMGVNGIDNQIVPGNNQTGMIAGILHQF</sequence>
<dbReference type="EMBL" id="CP013232">
    <property type="protein sequence ID" value="AMO95678.1"/>
    <property type="molecule type" value="Genomic_DNA"/>
</dbReference>
<evidence type="ECO:0000256" key="5">
    <source>
        <dbReference type="ARBA" id="ARBA00022692"/>
    </source>
</evidence>
<evidence type="ECO:0000256" key="10">
    <source>
        <dbReference type="ARBA" id="ARBA00023237"/>
    </source>
</evidence>
<dbReference type="GO" id="GO:0006811">
    <property type="term" value="P:monoatomic ion transport"/>
    <property type="evidence" value="ECO:0007669"/>
    <property type="project" value="UniProtKB-KW"/>
</dbReference>
<keyword evidence="8" id="KW-0626">Porin</keyword>
<evidence type="ECO:0000256" key="3">
    <source>
        <dbReference type="ARBA" id="ARBA00022448"/>
    </source>
</evidence>
<keyword evidence="3" id="KW-0813">Transport</keyword>
<evidence type="ECO:0000256" key="1">
    <source>
        <dbReference type="ARBA" id="ARBA00004571"/>
    </source>
</evidence>
<comment type="subunit">
    <text evidence="2">Homotrimer.</text>
</comment>
<dbReference type="InterPro" id="IPR033900">
    <property type="entry name" value="Gram_neg_porin_domain"/>
</dbReference>
<feature type="chain" id="PRO_5007276838" evidence="11">
    <location>
        <begin position="21"/>
        <end position="351"/>
    </location>
</feature>
<accession>A0A127PCZ6</accession>
<dbReference type="Proteomes" id="UP000072421">
    <property type="component" value="Chromosome"/>
</dbReference>
<keyword evidence="5" id="KW-0812">Transmembrane</keyword>
<dbReference type="InterPro" id="IPR023614">
    <property type="entry name" value="Porin_dom_sf"/>
</dbReference>
<dbReference type="PANTHER" id="PTHR34501:SF9">
    <property type="entry name" value="MAJOR OUTER MEMBRANE PROTEIN P.IA"/>
    <property type="match status" value="1"/>
</dbReference>
<dbReference type="CDD" id="cd00342">
    <property type="entry name" value="gram_neg_porins"/>
    <property type="match status" value="1"/>
</dbReference>
<comment type="subcellular location">
    <subcellularLocation>
        <location evidence="1">Cell outer membrane</location>
        <topology evidence="1">Multi-pass membrane protein</topology>
    </subcellularLocation>
</comment>
<dbReference type="PRINTS" id="PR00184">
    <property type="entry name" value="NEISSPPORIN"/>
</dbReference>
<dbReference type="InterPro" id="IPR002299">
    <property type="entry name" value="Porin_Neis"/>
</dbReference>
<dbReference type="GO" id="GO:0046930">
    <property type="term" value="C:pore complex"/>
    <property type="evidence" value="ECO:0007669"/>
    <property type="project" value="UniProtKB-KW"/>
</dbReference>
<evidence type="ECO:0000313" key="13">
    <source>
        <dbReference type="EMBL" id="AMO95678.1"/>
    </source>
</evidence>
<evidence type="ECO:0000313" key="14">
    <source>
        <dbReference type="Proteomes" id="UP000072421"/>
    </source>
</evidence>
<keyword evidence="10" id="KW-0998">Cell outer membrane</keyword>
<dbReference type="Gene3D" id="2.40.160.10">
    <property type="entry name" value="Porin"/>
    <property type="match status" value="1"/>
</dbReference>
<dbReference type="InterPro" id="IPR050298">
    <property type="entry name" value="Gram-neg_bact_OMP"/>
</dbReference>
<dbReference type="Pfam" id="PF13609">
    <property type="entry name" value="Porin_4"/>
    <property type="match status" value="1"/>
</dbReference>
<keyword evidence="7" id="KW-0406">Ion transport</keyword>
<dbReference type="RefSeq" id="WP_236904270.1">
    <property type="nucleotide sequence ID" value="NZ_CP013232.1"/>
</dbReference>
<evidence type="ECO:0000256" key="8">
    <source>
        <dbReference type="ARBA" id="ARBA00023114"/>
    </source>
</evidence>
<dbReference type="PATRIC" id="fig|158899.10.peg.3016"/>
<dbReference type="SUPFAM" id="SSF56935">
    <property type="entry name" value="Porins"/>
    <property type="match status" value="1"/>
</dbReference>
<organism evidence="13">
    <name type="scientific">Collimonas fungivorans</name>
    <dbReference type="NCBI Taxonomy" id="158899"/>
    <lineage>
        <taxon>Bacteria</taxon>
        <taxon>Pseudomonadati</taxon>
        <taxon>Pseudomonadota</taxon>
        <taxon>Betaproteobacteria</taxon>
        <taxon>Burkholderiales</taxon>
        <taxon>Oxalobacteraceae</taxon>
        <taxon>Collimonas</taxon>
    </lineage>
</organism>
<evidence type="ECO:0000256" key="11">
    <source>
        <dbReference type="SAM" id="SignalP"/>
    </source>
</evidence>
<dbReference type="GO" id="GO:0015288">
    <property type="term" value="F:porin activity"/>
    <property type="evidence" value="ECO:0007669"/>
    <property type="project" value="UniProtKB-KW"/>
</dbReference>